<name>A0ABV7X555_9SPHN</name>
<proteinExistence type="predicted"/>
<evidence type="ECO:0000259" key="2">
    <source>
        <dbReference type="Pfam" id="PF06742"/>
    </source>
</evidence>
<evidence type="ECO:0000313" key="3">
    <source>
        <dbReference type="EMBL" id="MFC3710966.1"/>
    </source>
</evidence>
<feature type="region of interest" description="Disordered" evidence="1">
    <location>
        <begin position="169"/>
        <end position="191"/>
    </location>
</feature>
<accession>A0ABV7X555</accession>
<dbReference type="Proteomes" id="UP001595615">
    <property type="component" value="Unassembled WGS sequence"/>
</dbReference>
<dbReference type="InterPro" id="IPR012038">
    <property type="entry name" value="UCP009471"/>
</dbReference>
<protein>
    <submittedName>
        <fullName evidence="3">DUF1214 domain-containing protein</fullName>
    </submittedName>
</protein>
<evidence type="ECO:0000313" key="4">
    <source>
        <dbReference type="Proteomes" id="UP001595615"/>
    </source>
</evidence>
<feature type="domain" description="DUF1214" evidence="2">
    <location>
        <begin position="71"/>
        <end position="170"/>
    </location>
</feature>
<dbReference type="Pfam" id="PF06742">
    <property type="entry name" value="DUF1214"/>
    <property type="match status" value="1"/>
</dbReference>
<dbReference type="PIRSF" id="PIRSF009471">
    <property type="entry name" value="UCP009471"/>
    <property type="match status" value="1"/>
</dbReference>
<dbReference type="RefSeq" id="WP_380854977.1">
    <property type="nucleotide sequence ID" value="NZ_JBHRXV010000001.1"/>
</dbReference>
<comment type="caution">
    <text evidence="3">The sequence shown here is derived from an EMBL/GenBank/DDBJ whole genome shotgun (WGS) entry which is preliminary data.</text>
</comment>
<dbReference type="SUPFAM" id="SSF160935">
    <property type="entry name" value="VPA0735-like"/>
    <property type="match status" value="1"/>
</dbReference>
<dbReference type="PANTHER" id="PTHR36509">
    <property type="entry name" value="BLL3101 PROTEIN"/>
    <property type="match status" value="1"/>
</dbReference>
<dbReference type="EMBL" id="JBHRXV010000001">
    <property type="protein sequence ID" value="MFC3710966.1"/>
    <property type="molecule type" value="Genomic_DNA"/>
</dbReference>
<sequence>MKSWLRYGLAVVVGLVVGVGSAAYAVRSGAFGSGQQIGPWRTGTDYGTAEASARTRAIVALSGLLALPAREARYYTAVADDAGAPLDGNCSYTVSGGELPGRWWSLTLYDGEGYLVANDANRFSVASAALAPAERKGWTIKVSPTRTDGHWLPSGGAERFQLTLRTYRPADEGRSSPPRDALPRIAKGDCA</sequence>
<dbReference type="InterPro" id="IPR010621">
    <property type="entry name" value="DUF1214"/>
</dbReference>
<gene>
    <name evidence="3" type="ORF">ACFOMD_00165</name>
</gene>
<dbReference type="PANTHER" id="PTHR36509:SF2">
    <property type="entry name" value="BLL3101 PROTEIN"/>
    <property type="match status" value="1"/>
</dbReference>
<dbReference type="InterPro" id="IPR037049">
    <property type="entry name" value="DUF1214_C_sf"/>
</dbReference>
<reference evidence="4" key="1">
    <citation type="journal article" date="2019" name="Int. J. Syst. Evol. Microbiol.">
        <title>The Global Catalogue of Microorganisms (GCM) 10K type strain sequencing project: providing services to taxonomists for standard genome sequencing and annotation.</title>
        <authorList>
            <consortium name="The Broad Institute Genomics Platform"/>
            <consortium name="The Broad Institute Genome Sequencing Center for Infectious Disease"/>
            <person name="Wu L."/>
            <person name="Ma J."/>
        </authorList>
    </citation>
    <scope>NUCLEOTIDE SEQUENCE [LARGE SCALE GENOMIC DNA]</scope>
    <source>
        <strain evidence="4">KCTC 42644</strain>
    </source>
</reference>
<organism evidence="3 4">
    <name type="scientific">Sphingoaurantiacus capsulatus</name>
    <dbReference type="NCBI Taxonomy" id="1771310"/>
    <lineage>
        <taxon>Bacteria</taxon>
        <taxon>Pseudomonadati</taxon>
        <taxon>Pseudomonadota</taxon>
        <taxon>Alphaproteobacteria</taxon>
        <taxon>Sphingomonadales</taxon>
        <taxon>Sphingosinicellaceae</taxon>
        <taxon>Sphingoaurantiacus</taxon>
    </lineage>
</organism>
<evidence type="ECO:0000256" key="1">
    <source>
        <dbReference type="SAM" id="MobiDB-lite"/>
    </source>
</evidence>
<dbReference type="Gene3D" id="2.60.120.600">
    <property type="entry name" value="Domain of unknown function DUF1214, C-terminal domain"/>
    <property type="match status" value="1"/>
</dbReference>
<keyword evidence="4" id="KW-1185">Reference proteome</keyword>